<gene>
    <name evidence="1" type="ORF">Lfee_2227</name>
    <name evidence="3" type="ORF">NCTC11978_02546</name>
    <name evidence="2" type="ORF">NCTC12022_02558</name>
</gene>
<proteinExistence type="predicted"/>
<evidence type="ECO:0000313" key="6">
    <source>
        <dbReference type="Proteomes" id="UP000254033"/>
    </source>
</evidence>
<reference evidence="5 6" key="2">
    <citation type="submission" date="2018-06" db="EMBL/GenBank/DDBJ databases">
        <authorList>
            <consortium name="Pathogen Informatics"/>
            <person name="Doyle S."/>
        </authorList>
    </citation>
    <scope>NUCLEOTIDE SEQUENCE [LARGE SCALE GENOMIC DNA]</scope>
    <source>
        <strain evidence="3 6">NCTC11978</strain>
        <strain evidence="2 5">NCTC12022</strain>
    </source>
</reference>
<evidence type="ECO:0000313" key="2">
    <source>
        <dbReference type="EMBL" id="SPX61806.1"/>
    </source>
</evidence>
<dbReference type="Proteomes" id="UP000054698">
    <property type="component" value="Unassembled WGS sequence"/>
</dbReference>
<evidence type="ECO:0000313" key="4">
    <source>
        <dbReference type="Proteomes" id="UP000054698"/>
    </source>
</evidence>
<sequence>MTDSKERVFAYTLAKTIDNDELANVSGGYAATFTHSETVKGTGGSGQGVDAWYDQSIDW</sequence>
<keyword evidence="4" id="KW-1185">Reference proteome</keyword>
<dbReference type="EMBL" id="UASS01000022">
    <property type="protein sequence ID" value="SPX61806.1"/>
    <property type="molecule type" value="Genomic_DNA"/>
</dbReference>
<dbReference type="AlphaFoldDB" id="A0A0W0TLN0"/>
<reference evidence="1 4" key="1">
    <citation type="submission" date="2015-11" db="EMBL/GenBank/DDBJ databases">
        <title>Genomic analysis of 38 Legionella species identifies large and diverse effector repertoires.</title>
        <authorList>
            <person name="Burstein D."/>
            <person name="Amaro F."/>
            <person name="Zusman T."/>
            <person name="Lifshitz Z."/>
            <person name="Cohen O."/>
            <person name="Gilbert J.A."/>
            <person name="Pupko T."/>
            <person name="Shuman H.A."/>
            <person name="Segal G."/>
        </authorList>
    </citation>
    <scope>NUCLEOTIDE SEQUENCE [LARGE SCALE GENOMIC DNA]</scope>
    <source>
        <strain evidence="1 4">WO-44C</strain>
    </source>
</reference>
<organism evidence="1 4">
    <name type="scientific">Legionella feeleii</name>
    <dbReference type="NCBI Taxonomy" id="453"/>
    <lineage>
        <taxon>Bacteria</taxon>
        <taxon>Pseudomonadati</taxon>
        <taxon>Pseudomonadota</taxon>
        <taxon>Gammaproteobacteria</taxon>
        <taxon>Legionellales</taxon>
        <taxon>Legionellaceae</taxon>
        <taxon>Legionella</taxon>
    </lineage>
</organism>
<dbReference type="Proteomes" id="UP000251942">
    <property type="component" value="Unassembled WGS sequence"/>
</dbReference>
<accession>A0A0W0TLN0</accession>
<dbReference type="EMBL" id="UGNY01000001">
    <property type="protein sequence ID" value="STX39351.1"/>
    <property type="molecule type" value="Genomic_DNA"/>
</dbReference>
<evidence type="ECO:0000313" key="3">
    <source>
        <dbReference type="EMBL" id="STX39351.1"/>
    </source>
</evidence>
<dbReference type="PATRIC" id="fig|453.4.peg.2441"/>
<name>A0A0W0TLN0_9GAMM</name>
<dbReference type="OrthoDB" id="5639593at2"/>
<dbReference type="STRING" id="453.Lfee_2227"/>
<dbReference type="Proteomes" id="UP000254033">
    <property type="component" value="Unassembled WGS sequence"/>
</dbReference>
<evidence type="ECO:0000313" key="5">
    <source>
        <dbReference type="Proteomes" id="UP000251942"/>
    </source>
</evidence>
<dbReference type="InterPro" id="IPR010133">
    <property type="entry name" value="Bacteriocin_signal_seq"/>
</dbReference>
<dbReference type="NCBIfam" id="TIGR01847">
    <property type="entry name" value="bacteriocin_sig"/>
    <property type="match status" value="1"/>
</dbReference>
<dbReference type="EMBL" id="LNYB01000081">
    <property type="protein sequence ID" value="KTC96429.1"/>
    <property type="molecule type" value="Genomic_DNA"/>
</dbReference>
<protein>
    <submittedName>
        <fullName evidence="1">Uncharacterized protein</fullName>
    </submittedName>
</protein>
<dbReference type="RefSeq" id="WP_058446803.1">
    <property type="nucleotide sequence ID" value="NZ_CAAAHT010000046.1"/>
</dbReference>
<evidence type="ECO:0000313" key="1">
    <source>
        <dbReference type="EMBL" id="KTC96429.1"/>
    </source>
</evidence>